<keyword evidence="2" id="KW-1185">Reference proteome</keyword>
<gene>
    <name evidence="1" type="ORF">EQG49_04190</name>
</gene>
<accession>A0A4P6YSV8</accession>
<proteinExistence type="predicted"/>
<dbReference type="EMBL" id="CP037940">
    <property type="protein sequence ID" value="QBO35717.1"/>
    <property type="molecule type" value="Genomic_DNA"/>
</dbReference>
<sequence>MYTKFDELEMLELFFSESQTTLEEVERGEYLFKRDINQFQFGVFMDIYEYKVVMDLSVSGIQTFGAILGNITQLKKNGNKLEIYTKDELRLVVLFDEDKSISVELPDEITDFSLVEND</sequence>
<dbReference type="Proteomes" id="UP000292886">
    <property type="component" value="Chromosome"/>
</dbReference>
<name>A0A4P6YSV8_9LACO</name>
<protein>
    <submittedName>
        <fullName evidence="1">Uncharacterized protein</fullName>
    </submittedName>
</protein>
<evidence type="ECO:0000313" key="1">
    <source>
        <dbReference type="EMBL" id="QBO35717.1"/>
    </source>
</evidence>
<dbReference type="AlphaFoldDB" id="A0A4P6YSV8"/>
<evidence type="ECO:0000313" key="2">
    <source>
        <dbReference type="Proteomes" id="UP000292886"/>
    </source>
</evidence>
<reference evidence="2" key="1">
    <citation type="submission" date="2019-03" db="EMBL/GenBank/DDBJ databases">
        <title>Weissella sp. 26KH-42 Genome sequencing.</title>
        <authorList>
            <person name="Heo J."/>
            <person name="Kim S.-J."/>
            <person name="Kim J.-S."/>
            <person name="Hong S.-B."/>
            <person name="Kwon S.-W."/>
        </authorList>
    </citation>
    <scope>NUCLEOTIDE SEQUENCE [LARGE SCALE GENOMIC DNA]</scope>
    <source>
        <strain evidence="2">26KH-42</strain>
    </source>
</reference>
<organism evidence="1 2">
    <name type="scientific">Periweissella cryptocerci</name>
    <dbReference type="NCBI Taxonomy" id="2506420"/>
    <lineage>
        <taxon>Bacteria</taxon>
        <taxon>Bacillati</taxon>
        <taxon>Bacillota</taxon>
        <taxon>Bacilli</taxon>
        <taxon>Lactobacillales</taxon>
        <taxon>Lactobacillaceae</taxon>
        <taxon>Periweissella</taxon>
    </lineage>
</organism>
<dbReference type="RefSeq" id="WP_133362796.1">
    <property type="nucleotide sequence ID" value="NZ_CP037940.1"/>
</dbReference>
<dbReference type="KEGG" id="wei:EQG49_04190"/>